<comment type="caution">
    <text evidence="1">The sequence shown here is derived from an EMBL/GenBank/DDBJ whole genome shotgun (WGS) entry which is preliminary data.</text>
</comment>
<dbReference type="EMBL" id="QGKV02000649">
    <property type="protein sequence ID" value="KAF3579589.1"/>
    <property type="molecule type" value="Genomic_DNA"/>
</dbReference>
<proteinExistence type="predicted"/>
<name>A0ABQ7DNC2_BRACR</name>
<protein>
    <submittedName>
        <fullName evidence="1">Uncharacterized protein</fullName>
    </submittedName>
</protein>
<accession>A0ABQ7DNC2</accession>
<reference evidence="1 2" key="1">
    <citation type="journal article" date="2020" name="BMC Genomics">
        <title>Intraspecific diversification of the crop wild relative Brassica cretica Lam. using demographic model selection.</title>
        <authorList>
            <person name="Kioukis A."/>
            <person name="Michalopoulou V.A."/>
            <person name="Briers L."/>
            <person name="Pirintsos S."/>
            <person name="Studholme D.J."/>
            <person name="Pavlidis P."/>
            <person name="Sarris P.F."/>
        </authorList>
    </citation>
    <scope>NUCLEOTIDE SEQUENCE [LARGE SCALE GENOMIC DNA]</scope>
    <source>
        <strain evidence="2">cv. PFS-1207/04</strain>
    </source>
</reference>
<dbReference type="Proteomes" id="UP000266723">
    <property type="component" value="Unassembled WGS sequence"/>
</dbReference>
<evidence type="ECO:0000313" key="2">
    <source>
        <dbReference type="Proteomes" id="UP000266723"/>
    </source>
</evidence>
<gene>
    <name evidence="1" type="ORF">DY000_02030064</name>
</gene>
<sequence>MEPQLMALCGQKLLTNKAVNHSPRILKLVHKNGHNLSKQRITQHFLVLCFNVLLRLLKAERVYSRSERHELELLVRYELQWCSASYLRTRCEVRRGLLDCD</sequence>
<evidence type="ECO:0000313" key="1">
    <source>
        <dbReference type="EMBL" id="KAF3579589.1"/>
    </source>
</evidence>
<keyword evidence="2" id="KW-1185">Reference proteome</keyword>
<organism evidence="1 2">
    <name type="scientific">Brassica cretica</name>
    <name type="common">Mustard</name>
    <dbReference type="NCBI Taxonomy" id="69181"/>
    <lineage>
        <taxon>Eukaryota</taxon>
        <taxon>Viridiplantae</taxon>
        <taxon>Streptophyta</taxon>
        <taxon>Embryophyta</taxon>
        <taxon>Tracheophyta</taxon>
        <taxon>Spermatophyta</taxon>
        <taxon>Magnoliopsida</taxon>
        <taxon>eudicotyledons</taxon>
        <taxon>Gunneridae</taxon>
        <taxon>Pentapetalae</taxon>
        <taxon>rosids</taxon>
        <taxon>malvids</taxon>
        <taxon>Brassicales</taxon>
        <taxon>Brassicaceae</taxon>
        <taxon>Brassiceae</taxon>
        <taxon>Brassica</taxon>
    </lineage>
</organism>